<feature type="transmembrane region" description="Helical" evidence="5">
    <location>
        <begin position="167"/>
        <end position="192"/>
    </location>
</feature>
<dbReference type="EMBL" id="BAAADU010000002">
    <property type="protein sequence ID" value="GAA0654797.1"/>
    <property type="molecule type" value="Genomic_DNA"/>
</dbReference>
<proteinExistence type="predicted"/>
<dbReference type="GO" id="GO:0140359">
    <property type="term" value="F:ABC-type transporter activity"/>
    <property type="evidence" value="ECO:0007669"/>
    <property type="project" value="InterPro"/>
</dbReference>
<evidence type="ECO:0000256" key="4">
    <source>
        <dbReference type="ARBA" id="ARBA00023136"/>
    </source>
</evidence>
<gene>
    <name evidence="7" type="ORF">GCM10009019_18040</name>
</gene>
<dbReference type="InterPro" id="IPR013525">
    <property type="entry name" value="ABC2_TM"/>
</dbReference>
<evidence type="ECO:0000256" key="3">
    <source>
        <dbReference type="ARBA" id="ARBA00022989"/>
    </source>
</evidence>
<organism evidence="7 8">
    <name type="scientific">Salarchaeum japonicum</name>
    <dbReference type="NCBI Taxonomy" id="555573"/>
    <lineage>
        <taxon>Archaea</taxon>
        <taxon>Methanobacteriati</taxon>
        <taxon>Methanobacteriota</taxon>
        <taxon>Stenosarchaea group</taxon>
        <taxon>Halobacteria</taxon>
        <taxon>Halobacteriales</taxon>
        <taxon>Halobacteriaceae</taxon>
    </lineage>
</organism>
<dbReference type="GO" id="GO:0016020">
    <property type="term" value="C:membrane"/>
    <property type="evidence" value="ECO:0007669"/>
    <property type="project" value="UniProtKB-SubCell"/>
</dbReference>
<evidence type="ECO:0000313" key="8">
    <source>
        <dbReference type="Proteomes" id="UP001500194"/>
    </source>
</evidence>
<comment type="subcellular location">
    <subcellularLocation>
        <location evidence="1">Membrane</location>
        <topology evidence="1">Multi-pass membrane protein</topology>
    </subcellularLocation>
</comment>
<evidence type="ECO:0000313" key="7">
    <source>
        <dbReference type="EMBL" id="GAA0654797.1"/>
    </source>
</evidence>
<feature type="domain" description="ABC-2 type transporter transmembrane" evidence="6">
    <location>
        <begin position="26"/>
        <end position="297"/>
    </location>
</feature>
<keyword evidence="3 5" id="KW-1133">Transmembrane helix</keyword>
<keyword evidence="8" id="KW-1185">Reference proteome</keyword>
<sequence>MRDRLVVGRRELASLRSEKTIVLALIIQLFIAAFSSFLVVGLVSLYSPSASQGDYVVNVGVAGNASDDLAPVVASDRRNPVMYGTEDAGLSAFAAGDVDALLLANQYPDGHVRVSAYAPEGSFRTTLVVVQLKDVLSEYERNLRDDLSSQLTREPLSLPPESAGSTYYGFTYTILLPLLMFLPAFISGSVVADTLSEELERGTFELLRVTPLSIPQIVDGKSLAMIALAPAQAALWLGFLGLNGIRVDHPLPILVLATALAAVLVGGGAALALRLGERRETQLVYSFGAIGVFALASLLPESPQNVVAKLAVGSTTDLTYPTIAGFVVAAVACFALARYVAGGMD</sequence>
<keyword evidence="4 5" id="KW-0472">Membrane</keyword>
<feature type="transmembrane region" description="Helical" evidence="5">
    <location>
        <begin position="223"/>
        <end position="245"/>
    </location>
</feature>
<feature type="transmembrane region" description="Helical" evidence="5">
    <location>
        <begin position="283"/>
        <end position="300"/>
    </location>
</feature>
<evidence type="ECO:0000256" key="5">
    <source>
        <dbReference type="SAM" id="Phobius"/>
    </source>
</evidence>
<comment type="caution">
    <text evidence="7">The sequence shown here is derived from an EMBL/GenBank/DDBJ whole genome shotgun (WGS) entry which is preliminary data.</text>
</comment>
<keyword evidence="2 5" id="KW-0812">Transmembrane</keyword>
<dbReference type="RefSeq" id="WP_227260354.1">
    <property type="nucleotide sequence ID" value="NZ_BAAADU010000002.1"/>
</dbReference>
<evidence type="ECO:0000259" key="6">
    <source>
        <dbReference type="Pfam" id="PF12698"/>
    </source>
</evidence>
<dbReference type="AlphaFoldDB" id="A0AAV3T2P6"/>
<feature type="transmembrane region" description="Helical" evidence="5">
    <location>
        <begin position="251"/>
        <end position="271"/>
    </location>
</feature>
<feature type="transmembrane region" description="Helical" evidence="5">
    <location>
        <begin position="21"/>
        <end position="46"/>
    </location>
</feature>
<dbReference type="Proteomes" id="UP001500194">
    <property type="component" value="Unassembled WGS sequence"/>
</dbReference>
<evidence type="ECO:0000256" key="2">
    <source>
        <dbReference type="ARBA" id="ARBA00022692"/>
    </source>
</evidence>
<dbReference type="GeneID" id="68573519"/>
<reference evidence="7 8" key="1">
    <citation type="journal article" date="2019" name="Int. J. Syst. Evol. Microbiol.">
        <title>The Global Catalogue of Microorganisms (GCM) 10K type strain sequencing project: providing services to taxonomists for standard genome sequencing and annotation.</title>
        <authorList>
            <consortium name="The Broad Institute Genomics Platform"/>
            <consortium name="The Broad Institute Genome Sequencing Center for Infectious Disease"/>
            <person name="Wu L."/>
            <person name="Ma J."/>
        </authorList>
    </citation>
    <scope>NUCLEOTIDE SEQUENCE [LARGE SCALE GENOMIC DNA]</scope>
    <source>
        <strain evidence="7 8">JCM 16327</strain>
    </source>
</reference>
<evidence type="ECO:0000256" key="1">
    <source>
        <dbReference type="ARBA" id="ARBA00004141"/>
    </source>
</evidence>
<accession>A0AAV3T2P6</accession>
<feature type="transmembrane region" description="Helical" evidence="5">
    <location>
        <begin position="320"/>
        <end position="341"/>
    </location>
</feature>
<dbReference type="Pfam" id="PF12698">
    <property type="entry name" value="ABC2_membrane_3"/>
    <property type="match status" value="1"/>
</dbReference>
<protein>
    <submittedName>
        <fullName evidence="7">ABC transporter permease</fullName>
    </submittedName>
</protein>
<name>A0AAV3T2P6_9EURY</name>